<keyword evidence="3" id="KW-1185">Reference proteome</keyword>
<dbReference type="InterPro" id="IPR010794">
    <property type="entry name" value="MalM"/>
</dbReference>
<dbReference type="OrthoDB" id="5828247at2"/>
<dbReference type="GO" id="GO:0042597">
    <property type="term" value="C:periplasmic space"/>
    <property type="evidence" value="ECO:0007669"/>
    <property type="project" value="InterPro"/>
</dbReference>
<dbReference type="Proteomes" id="UP000027219">
    <property type="component" value="Unassembled WGS sequence"/>
</dbReference>
<evidence type="ECO:0008006" key="4">
    <source>
        <dbReference type="Google" id="ProtNLM"/>
    </source>
</evidence>
<dbReference type="PROSITE" id="PS51257">
    <property type="entry name" value="PROKAR_LIPOPROTEIN"/>
    <property type="match status" value="1"/>
</dbReference>
<reference evidence="2 3" key="1">
    <citation type="submission" date="2014-02" db="EMBL/GenBank/DDBJ databases">
        <title>Vibrio fortis Dalian14 Genome Sequencing.</title>
        <authorList>
            <person name="Wang Y."/>
            <person name="Song L."/>
            <person name="Liu G."/>
            <person name="Ding J."/>
        </authorList>
    </citation>
    <scope>NUCLEOTIDE SEQUENCE [LARGE SCALE GENOMIC DNA]</scope>
    <source>
        <strain evidence="2 3">Dalian14</strain>
    </source>
</reference>
<dbReference type="AlphaFoldDB" id="A0A066USQ0"/>
<dbReference type="Pfam" id="PF07148">
    <property type="entry name" value="MalM"/>
    <property type="match status" value="1"/>
</dbReference>
<sequence length="291" mass="31754">MKLKPLATLFMALSLSACSGLPEQAFNTDLDKQTCCSNLEALPLTTLSTPFHQQVVVDAELPILSDAVLLSSSSASHQALPVVGYEITSDAPFALLVRSYVDNQALFAASVLVYDENWQLVARYSAQDFEYHPTGMRGLERIEKVITINPQLNGAQYIVLASDFSMLGQKLARQHPEQVYAESQNIIGSKQLPLVADYQAFGVIEVTTSASSNSAVLTLLTELGTQTKQEQNSQMTPSTSPEALDEWEVFQSQIDTALENNDVQQAAALANQASQQGYTQAKDYLVEQLAK</sequence>
<feature type="signal peptide" evidence="1">
    <location>
        <begin position="1"/>
        <end position="19"/>
    </location>
</feature>
<organism evidence="2 3">
    <name type="scientific">Vibrio fortis</name>
    <dbReference type="NCBI Taxonomy" id="212667"/>
    <lineage>
        <taxon>Bacteria</taxon>
        <taxon>Pseudomonadati</taxon>
        <taxon>Pseudomonadota</taxon>
        <taxon>Gammaproteobacteria</taxon>
        <taxon>Vibrionales</taxon>
        <taxon>Vibrionaceae</taxon>
        <taxon>Vibrio</taxon>
    </lineage>
</organism>
<evidence type="ECO:0000313" key="3">
    <source>
        <dbReference type="Proteomes" id="UP000027219"/>
    </source>
</evidence>
<dbReference type="STRING" id="212667.VFDL14_22810"/>
<keyword evidence="1" id="KW-0732">Signal</keyword>
<dbReference type="GO" id="GO:0008643">
    <property type="term" value="P:carbohydrate transport"/>
    <property type="evidence" value="ECO:0007669"/>
    <property type="project" value="InterPro"/>
</dbReference>
<protein>
    <recommendedName>
        <fullName evidence="4">Transcriptional regulator</fullName>
    </recommendedName>
</protein>
<evidence type="ECO:0000313" key="2">
    <source>
        <dbReference type="EMBL" id="KDN28942.1"/>
    </source>
</evidence>
<evidence type="ECO:0000256" key="1">
    <source>
        <dbReference type="SAM" id="SignalP"/>
    </source>
</evidence>
<dbReference type="EMBL" id="JFFR01000013">
    <property type="protein sequence ID" value="KDN28942.1"/>
    <property type="molecule type" value="Genomic_DNA"/>
</dbReference>
<comment type="caution">
    <text evidence="2">The sequence shown here is derived from an EMBL/GenBank/DDBJ whole genome shotgun (WGS) entry which is preliminary data.</text>
</comment>
<feature type="chain" id="PRO_5001627506" description="Transcriptional regulator" evidence="1">
    <location>
        <begin position="20"/>
        <end position="291"/>
    </location>
</feature>
<proteinExistence type="predicted"/>
<gene>
    <name evidence="2" type="ORF">VFDL14_22810</name>
</gene>
<dbReference type="RefSeq" id="WP_032550817.1">
    <property type="nucleotide sequence ID" value="NZ_JFFR01000013.1"/>
</dbReference>
<name>A0A066USQ0_9VIBR</name>
<accession>A0A066USQ0</accession>